<evidence type="ECO:0000313" key="2">
    <source>
        <dbReference type="Proteomes" id="UP001064048"/>
    </source>
</evidence>
<accession>A0ACC0K1R5</accession>
<proteinExistence type="predicted"/>
<name>A0ACC0K1R5_CHOFU</name>
<sequence>MNRALTHSIKGLLQVNRQHTQPQTKTEPSTSQQPIQLNTDHTQTKKGNQPLFASNTQQLCTHTTTNKAINPPNSTIENTKHVLLSTVQLKIKDCHDNWHAAKALLDSASEINFITNNLANRLCLPIIPCNVTAVGIGEETRPCQQSINATISSCLNDYSTDVNLLLVDTITVPLPHMKLATSNWNIPKNCKLADPTFHIPSTIDLLLGTELFFSLMKQGFVKLGPCLPDLKNTVFGWIVTGSYITDKVSMPITKVNLKVTDISFQLSNFWKIEEVSHQQKTTPEDLYCESLYKNTTTKDPSGRYIVNLPINEEKISLLGNSHNIALKRFHQLESKFRKNSTLKELYKNFISEYVTLGHARFVDDYNAKSTNQIDIQNPIVYLPHHAVIKPLNVSTKLRVVFDGSAATDTGVSLNNILYEGPNIYPEIIDILMRFRLYKFVFTTDIVKMFRGVLINEKQRDLQRILWRNSESEPVKCLQLQTITYGTKSAPYLAYRTLQHLAETQSHKWPLASEPIKLQTFMDDICYGQNNEYKLQQVILQLTEMLQSAGFSLHKWSTNIPHFFKDFHLEFSNQENVGILGLKWNINKDWFNIPIEVTHPKKLTKRYTFSFIAKTFDPLGFLSPCTVSGKIFIQEVWKEKLDWDEPLTPPLLIKWNSIFDSWSQLSDINIPRYLFTEIPNECTLIGFADSSTKAYGGCIYMLASYPNMEPTCNLIISKNKLAPIPSKTIPKLELCAALLLSVLLVRTLKTFQPVLDIKEYYLFTDSSIVYYWLQSPYKKWNAFVSNRLTQIIENTEVSRWNHVVTKDNPADLLTRGIHPQELKKSALWWHGPQWLRLPRSQWPQSKFLDPESHVLHSEVIMEKSVNTATAKGKNYSNMWDDVFNRFSSFTKLQRTIAFCYRIFYNFANKNDRRIGPLLVDELQKSHHFIIKCVQHNNFSKEVNELKSVDSTTDTTKLFTFKSSALRKLSPYLDSDGLLRVGGRIKHANVQFNQKHPIILPCKHHITTLIIRKLHLTLFHSGIQNTLSNLRLNYWPINGRLEVRKVIHNCVICIRYRAESCQQKMSELPHPRVNLERPFLHVGVDFTGAVSIKCSTQRRSTYTKGYICLFICLATKAIHLELVNDLTTQSFILALKRLISRRGLCNTIYSDNAKNFHGAHNELNALYKMFKNKDSYSEIIDFTSQKCIKWCFTVPLASHMGGIYESAIKLCKNLLKRQLGNLKMHYEQLNTILIQIEGILNSRPLCALSDMPNDLTCLTPGHFLIGNSIVDVPEPRLLDVQDNRLNKYQLICKLKQQFWNQWSKQYLCELQNRAKWYNANKNIEVSDLVIIKEDNLPPSYWCLARVLKVYRNTSDNLVRSVLLKTANGEYHRPISKLVLLPLNK</sequence>
<protein>
    <submittedName>
        <fullName evidence="1">Uncharacterized protein</fullName>
    </submittedName>
</protein>
<dbReference type="Proteomes" id="UP001064048">
    <property type="component" value="Chromosome Z"/>
</dbReference>
<evidence type="ECO:0000313" key="1">
    <source>
        <dbReference type="EMBL" id="KAI8430326.1"/>
    </source>
</evidence>
<comment type="caution">
    <text evidence="1">The sequence shown here is derived from an EMBL/GenBank/DDBJ whole genome shotgun (WGS) entry which is preliminary data.</text>
</comment>
<organism evidence="1 2">
    <name type="scientific">Choristoneura fumiferana</name>
    <name type="common">Spruce budworm moth</name>
    <name type="synonym">Archips fumiferana</name>
    <dbReference type="NCBI Taxonomy" id="7141"/>
    <lineage>
        <taxon>Eukaryota</taxon>
        <taxon>Metazoa</taxon>
        <taxon>Ecdysozoa</taxon>
        <taxon>Arthropoda</taxon>
        <taxon>Hexapoda</taxon>
        <taxon>Insecta</taxon>
        <taxon>Pterygota</taxon>
        <taxon>Neoptera</taxon>
        <taxon>Endopterygota</taxon>
        <taxon>Lepidoptera</taxon>
        <taxon>Glossata</taxon>
        <taxon>Ditrysia</taxon>
        <taxon>Tortricoidea</taxon>
        <taxon>Tortricidae</taxon>
        <taxon>Tortricinae</taxon>
        <taxon>Choristoneura</taxon>
    </lineage>
</organism>
<gene>
    <name evidence="1" type="ORF">MSG28_000632</name>
</gene>
<dbReference type="EMBL" id="CM046131">
    <property type="protein sequence ID" value="KAI8430326.1"/>
    <property type="molecule type" value="Genomic_DNA"/>
</dbReference>
<keyword evidence="2" id="KW-1185">Reference proteome</keyword>
<reference evidence="1 2" key="1">
    <citation type="journal article" date="2022" name="Genome Biol. Evol.">
        <title>The Spruce Budworm Genome: Reconstructing the Evolutionary History of Antifreeze Proteins.</title>
        <authorList>
            <person name="Beliveau C."/>
            <person name="Gagne P."/>
            <person name="Picq S."/>
            <person name="Vernygora O."/>
            <person name="Keeling C.I."/>
            <person name="Pinkney K."/>
            <person name="Doucet D."/>
            <person name="Wen F."/>
            <person name="Johnston J.S."/>
            <person name="Maaroufi H."/>
            <person name="Boyle B."/>
            <person name="Laroche J."/>
            <person name="Dewar K."/>
            <person name="Juretic N."/>
            <person name="Blackburn G."/>
            <person name="Nisole A."/>
            <person name="Brunet B."/>
            <person name="Brandao M."/>
            <person name="Lumley L."/>
            <person name="Duan J."/>
            <person name="Quan G."/>
            <person name="Lucarotti C.J."/>
            <person name="Roe A.D."/>
            <person name="Sperling F.A.H."/>
            <person name="Levesque R.C."/>
            <person name="Cusson M."/>
        </authorList>
    </citation>
    <scope>NUCLEOTIDE SEQUENCE [LARGE SCALE GENOMIC DNA]</scope>
    <source>
        <strain evidence="1">Glfc:IPQL:Cfum</strain>
    </source>
</reference>